<feature type="transmembrane region" description="Helical" evidence="7">
    <location>
        <begin position="389"/>
        <end position="413"/>
    </location>
</feature>
<keyword evidence="2" id="KW-0813">Transport</keyword>
<keyword evidence="4 7" id="KW-1133">Transmembrane helix</keyword>
<dbReference type="Pfam" id="PF07690">
    <property type="entry name" value="MFS_1"/>
    <property type="match status" value="1"/>
</dbReference>
<accession>A0A179ID44</accession>
<feature type="transmembrane region" description="Helical" evidence="7">
    <location>
        <begin position="190"/>
        <end position="210"/>
    </location>
</feature>
<evidence type="ECO:0000313" key="10">
    <source>
        <dbReference type="Proteomes" id="UP000243081"/>
    </source>
</evidence>
<reference evidence="9 10" key="1">
    <citation type="submission" date="2016-03" db="EMBL/GenBank/DDBJ databases">
        <title>Fine-scale spatial genetic structure of a fungal parasite of coffee scale insects.</title>
        <authorList>
            <person name="Jackson D."/>
            <person name="Zemenick K.A."/>
            <person name="Malloure B."/>
            <person name="Quandt C.A."/>
            <person name="James T.Y."/>
        </authorList>
    </citation>
    <scope>NUCLEOTIDE SEQUENCE [LARGE SCALE GENOMIC DNA]</scope>
    <source>
        <strain evidence="9 10">UM487</strain>
    </source>
</reference>
<dbReference type="Gene3D" id="1.20.1250.20">
    <property type="entry name" value="MFS general substrate transporter like domains"/>
    <property type="match status" value="1"/>
</dbReference>
<name>A0A179ID44_CORDF</name>
<dbReference type="PANTHER" id="PTHR23502:SF51">
    <property type="entry name" value="QUINIDINE RESISTANCE PROTEIN 1-RELATED"/>
    <property type="match status" value="1"/>
</dbReference>
<dbReference type="FunFam" id="1.20.1250.20:FF:000172">
    <property type="entry name" value="MFS multidrug resistance transporter"/>
    <property type="match status" value="1"/>
</dbReference>
<keyword evidence="6" id="KW-0325">Glycoprotein</keyword>
<feature type="transmembrane region" description="Helical" evidence="7">
    <location>
        <begin position="102"/>
        <end position="119"/>
    </location>
</feature>
<evidence type="ECO:0000256" key="7">
    <source>
        <dbReference type="SAM" id="Phobius"/>
    </source>
</evidence>
<feature type="transmembrane region" description="Helical" evidence="7">
    <location>
        <begin position="274"/>
        <end position="297"/>
    </location>
</feature>
<dbReference type="InterPro" id="IPR036259">
    <property type="entry name" value="MFS_trans_sf"/>
</dbReference>
<dbReference type="GO" id="GO:0042908">
    <property type="term" value="P:xenobiotic transport"/>
    <property type="evidence" value="ECO:0007669"/>
    <property type="project" value="UniProtKB-ARBA"/>
</dbReference>
<feature type="transmembrane region" description="Helical" evidence="7">
    <location>
        <begin position="425"/>
        <end position="448"/>
    </location>
</feature>
<protein>
    <recommendedName>
        <fullName evidence="8">Major facilitator superfamily (MFS) profile domain-containing protein</fullName>
    </recommendedName>
</protein>
<evidence type="ECO:0000256" key="3">
    <source>
        <dbReference type="ARBA" id="ARBA00022692"/>
    </source>
</evidence>
<dbReference type="GO" id="GO:0015137">
    <property type="term" value="F:citrate transmembrane transporter activity"/>
    <property type="evidence" value="ECO:0007669"/>
    <property type="project" value="UniProtKB-ARBA"/>
</dbReference>
<feature type="transmembrane region" description="Helical" evidence="7">
    <location>
        <begin position="160"/>
        <end position="184"/>
    </location>
</feature>
<dbReference type="InterPro" id="IPR005829">
    <property type="entry name" value="Sugar_transporter_CS"/>
</dbReference>
<evidence type="ECO:0000256" key="2">
    <source>
        <dbReference type="ARBA" id="ARBA00022448"/>
    </source>
</evidence>
<dbReference type="InterPro" id="IPR011701">
    <property type="entry name" value="MFS"/>
</dbReference>
<evidence type="ECO:0000256" key="6">
    <source>
        <dbReference type="ARBA" id="ARBA00023180"/>
    </source>
</evidence>
<feature type="transmembrane region" description="Helical" evidence="7">
    <location>
        <begin position="309"/>
        <end position="329"/>
    </location>
</feature>
<feature type="domain" description="Major facilitator superfamily (MFS) profile" evidence="8">
    <location>
        <begin position="36"/>
        <end position="482"/>
    </location>
</feature>
<dbReference type="Proteomes" id="UP000243081">
    <property type="component" value="Unassembled WGS sequence"/>
</dbReference>
<dbReference type="GO" id="GO:0005886">
    <property type="term" value="C:plasma membrane"/>
    <property type="evidence" value="ECO:0007669"/>
    <property type="project" value="TreeGrafter"/>
</dbReference>
<dbReference type="InterPro" id="IPR020846">
    <property type="entry name" value="MFS_dom"/>
</dbReference>
<evidence type="ECO:0000256" key="1">
    <source>
        <dbReference type="ARBA" id="ARBA00004141"/>
    </source>
</evidence>
<proteinExistence type="predicted"/>
<feature type="transmembrane region" description="Helical" evidence="7">
    <location>
        <begin position="454"/>
        <end position="473"/>
    </location>
</feature>
<feature type="transmembrane region" description="Helical" evidence="7">
    <location>
        <begin position="70"/>
        <end position="90"/>
    </location>
</feature>
<organism evidence="9 10">
    <name type="scientific">Cordyceps confragosa</name>
    <name type="common">Lecanicillium lecanii</name>
    <dbReference type="NCBI Taxonomy" id="2714763"/>
    <lineage>
        <taxon>Eukaryota</taxon>
        <taxon>Fungi</taxon>
        <taxon>Dikarya</taxon>
        <taxon>Ascomycota</taxon>
        <taxon>Pezizomycotina</taxon>
        <taxon>Sordariomycetes</taxon>
        <taxon>Hypocreomycetidae</taxon>
        <taxon>Hypocreales</taxon>
        <taxon>Cordycipitaceae</taxon>
        <taxon>Akanthomyces</taxon>
    </lineage>
</organism>
<dbReference type="EMBL" id="LUKN01001777">
    <property type="protein sequence ID" value="OAR00245.1"/>
    <property type="molecule type" value="Genomic_DNA"/>
</dbReference>
<dbReference type="PANTHER" id="PTHR23502">
    <property type="entry name" value="MAJOR FACILITATOR SUPERFAMILY"/>
    <property type="match status" value="1"/>
</dbReference>
<dbReference type="OrthoDB" id="440553at2759"/>
<dbReference type="GO" id="GO:0140115">
    <property type="term" value="P:export across plasma membrane"/>
    <property type="evidence" value="ECO:0007669"/>
    <property type="project" value="UniProtKB-ARBA"/>
</dbReference>
<sequence>MKEASTDTSAAAGDKNASEPTLPPFTVFTVNQRRWIVFLAAFAGMFSPMSSFIFYPAINSIATGLDATVELVNLAVTTYMVVSGIVPALLGTAADRYGRRPVYMAALSIYLAANIGLALQSSFPALLVLRMLQSAGSSGTISFGYGVIADITTEDERGSYVGIMLAGPNVAPPIGPILGGILAAKLGWQWIFWLLAILGGFCLALLIIALPETSRSVVGNGSIPPRGIYRSLIPFCRQEKDPKQAEETIQKKDIVLVNPLGSLKILLSFRLSNVLICNAIAYTVYCCIQASLSSLFIDIYGYNDLAAGLIYIPFGVACLVNTLIWGKILDREYALAAKRHGITAAQAKSKTDPTFPLEAARLRSSFLLVGMASVATCGFGWAIQAKTHVAVPLIMQVFVGFSATGLFVALGALNTDLNTHQASTASAAANIVRCALAAAFLAILQIMIDGIGPGWSFTIFGFMMLLCGVSLYWQVTIGYRRRIQAERSLLTQTSL</sequence>
<feature type="transmembrane region" description="Helical" evidence="7">
    <location>
        <begin position="125"/>
        <end position="148"/>
    </location>
</feature>
<evidence type="ECO:0000313" key="9">
    <source>
        <dbReference type="EMBL" id="OAR00245.1"/>
    </source>
</evidence>
<keyword evidence="5 7" id="KW-0472">Membrane</keyword>
<dbReference type="AlphaFoldDB" id="A0A179ID44"/>
<feature type="transmembrane region" description="Helical" evidence="7">
    <location>
        <begin position="365"/>
        <end position="383"/>
    </location>
</feature>
<dbReference type="SUPFAM" id="SSF103473">
    <property type="entry name" value="MFS general substrate transporter"/>
    <property type="match status" value="1"/>
</dbReference>
<gene>
    <name evidence="9" type="ORF">LLEC1_03470</name>
</gene>
<comment type="subcellular location">
    <subcellularLocation>
        <location evidence="1">Membrane</location>
        <topology evidence="1">Multi-pass membrane protein</topology>
    </subcellularLocation>
</comment>
<comment type="caution">
    <text evidence="9">The sequence shown here is derived from an EMBL/GenBank/DDBJ whole genome shotgun (WGS) entry which is preliminary data.</text>
</comment>
<dbReference type="PROSITE" id="PS00216">
    <property type="entry name" value="SUGAR_TRANSPORT_1"/>
    <property type="match status" value="1"/>
</dbReference>
<keyword evidence="3 7" id="KW-0812">Transmembrane</keyword>
<evidence type="ECO:0000259" key="8">
    <source>
        <dbReference type="PROSITE" id="PS50850"/>
    </source>
</evidence>
<feature type="transmembrane region" description="Helical" evidence="7">
    <location>
        <begin position="35"/>
        <end position="58"/>
    </location>
</feature>
<evidence type="ECO:0000256" key="4">
    <source>
        <dbReference type="ARBA" id="ARBA00022989"/>
    </source>
</evidence>
<dbReference type="PROSITE" id="PS50850">
    <property type="entry name" value="MFS"/>
    <property type="match status" value="1"/>
</dbReference>
<dbReference type="FunFam" id="1.20.1720.10:FF:000009">
    <property type="entry name" value="MFS multidrug transporter"/>
    <property type="match status" value="1"/>
</dbReference>
<dbReference type="OMA" id="IFGIFYM"/>
<evidence type="ECO:0000256" key="5">
    <source>
        <dbReference type="ARBA" id="ARBA00023136"/>
    </source>
</evidence>
<keyword evidence="10" id="KW-1185">Reference proteome</keyword>